<name>A0A0N4SY55_BRUPA</name>
<reference evidence="4" key="1">
    <citation type="submission" date="2017-02" db="UniProtKB">
        <authorList>
            <consortium name="WormBaseParasite"/>
        </authorList>
    </citation>
    <scope>IDENTIFICATION</scope>
</reference>
<keyword evidence="1" id="KW-0732">Signal</keyword>
<dbReference type="STRING" id="6280.A0A0N4SY55"/>
<dbReference type="WBParaSite" id="BPAG_0000064801-mRNA-1">
    <property type="protein sequence ID" value="BPAG_0000064801-mRNA-1"/>
    <property type="gene ID" value="BPAG_0000064801"/>
</dbReference>
<evidence type="ECO:0000313" key="3">
    <source>
        <dbReference type="Proteomes" id="UP000278627"/>
    </source>
</evidence>
<organism evidence="4">
    <name type="scientific">Brugia pahangi</name>
    <name type="common">Filarial nematode worm</name>
    <dbReference type="NCBI Taxonomy" id="6280"/>
    <lineage>
        <taxon>Eukaryota</taxon>
        <taxon>Metazoa</taxon>
        <taxon>Ecdysozoa</taxon>
        <taxon>Nematoda</taxon>
        <taxon>Chromadorea</taxon>
        <taxon>Rhabditida</taxon>
        <taxon>Spirurina</taxon>
        <taxon>Spiruromorpha</taxon>
        <taxon>Filarioidea</taxon>
        <taxon>Onchocercidae</taxon>
        <taxon>Brugia</taxon>
    </lineage>
</organism>
<reference evidence="2 3" key="2">
    <citation type="submission" date="2018-11" db="EMBL/GenBank/DDBJ databases">
        <authorList>
            <consortium name="Pathogen Informatics"/>
        </authorList>
    </citation>
    <scope>NUCLEOTIDE SEQUENCE [LARGE SCALE GENOMIC DNA]</scope>
</reference>
<protein>
    <submittedName>
        <fullName evidence="4">EB domain-containing protein</fullName>
    </submittedName>
</protein>
<feature type="signal peptide" evidence="1">
    <location>
        <begin position="1"/>
        <end position="17"/>
    </location>
</feature>
<feature type="chain" id="PRO_5044054298" evidence="1">
    <location>
        <begin position="18"/>
        <end position="357"/>
    </location>
</feature>
<accession>A0A0N4SY55</accession>
<evidence type="ECO:0000256" key="1">
    <source>
        <dbReference type="SAM" id="SignalP"/>
    </source>
</evidence>
<dbReference type="Proteomes" id="UP000278627">
    <property type="component" value="Unassembled WGS sequence"/>
</dbReference>
<evidence type="ECO:0000313" key="2">
    <source>
        <dbReference type="EMBL" id="VDN81835.1"/>
    </source>
</evidence>
<gene>
    <name evidence="2" type="ORF">BPAG_LOCUS649</name>
</gene>
<keyword evidence="3" id="KW-1185">Reference proteome</keyword>
<proteinExistence type="predicted"/>
<sequence>MFTFLILLTYIVNDIFGKLCPPIFGQFKCPLNFTCVINECYSDNNVTAPLDCEQVKCDANFRCYKGRCYPTTGLPCDRNVQLSEHQSKSITSNCGLKGRCINGRCAEDKCFGANCTKDELCGDGKCLTVSSTFCITHFDCGPTFKCYQNKCIPFKRNSISCNCDPGEVCQKGRCISDPNIRVIQFSGCAHVSCQPGSFCLQGTCQSAIGQDCTSTACQGGTICVEGRCILDPCTNRCPPDHVCREGQCRHLQGLLCYRECPKPYVCISGRCTKNGNSVLARLDVKNYANSDEEKNLLTNISECFGKICQLGEMCQSGLCIKVEGRLCSLAIRDCAEEFECIGNTCRDLLVKANVTLP</sequence>
<dbReference type="PANTHER" id="PTHR36519:SF9">
    <property type="entry name" value="EB DOMAIN-CONTAINING PROTEIN-RELATED"/>
    <property type="match status" value="1"/>
</dbReference>
<dbReference type="PANTHER" id="PTHR36519">
    <property type="entry name" value="FIP (FUNGUS-INDUCED PROTEIN) RELATED-RELATED"/>
    <property type="match status" value="1"/>
</dbReference>
<evidence type="ECO:0000313" key="4">
    <source>
        <dbReference type="WBParaSite" id="BPAG_0000064801-mRNA-1"/>
    </source>
</evidence>
<dbReference type="EMBL" id="UZAD01000033">
    <property type="protein sequence ID" value="VDN81835.1"/>
    <property type="molecule type" value="Genomic_DNA"/>
</dbReference>
<dbReference type="AlphaFoldDB" id="A0A0N4SY55"/>